<dbReference type="InterPro" id="IPR003615">
    <property type="entry name" value="HNH_nuc"/>
</dbReference>
<organism evidence="2">
    <name type="scientific">marine sediment metagenome</name>
    <dbReference type="NCBI Taxonomy" id="412755"/>
    <lineage>
        <taxon>unclassified sequences</taxon>
        <taxon>metagenomes</taxon>
        <taxon>ecological metagenomes</taxon>
    </lineage>
</organism>
<name>A0A0F9TWU5_9ZZZZ</name>
<dbReference type="EMBL" id="LAZR01000158">
    <property type="protein sequence ID" value="KKN85505.1"/>
    <property type="molecule type" value="Genomic_DNA"/>
</dbReference>
<protein>
    <recommendedName>
        <fullName evidence="1">HNH nuclease domain-containing protein</fullName>
    </recommendedName>
</protein>
<feature type="domain" description="HNH nuclease" evidence="1">
    <location>
        <begin position="48"/>
        <end position="91"/>
    </location>
</feature>
<reference evidence="2" key="1">
    <citation type="journal article" date="2015" name="Nature">
        <title>Complex archaea that bridge the gap between prokaryotes and eukaryotes.</title>
        <authorList>
            <person name="Spang A."/>
            <person name="Saw J.H."/>
            <person name="Jorgensen S.L."/>
            <person name="Zaremba-Niedzwiedzka K."/>
            <person name="Martijn J."/>
            <person name="Lind A.E."/>
            <person name="van Eijk R."/>
            <person name="Schleper C."/>
            <person name="Guy L."/>
            <person name="Ettema T.J."/>
        </authorList>
    </citation>
    <scope>NUCLEOTIDE SEQUENCE</scope>
</reference>
<gene>
    <name evidence="2" type="ORF">LCGC14_0278280</name>
</gene>
<proteinExistence type="predicted"/>
<dbReference type="Gene3D" id="3.90.75.20">
    <property type="match status" value="1"/>
</dbReference>
<dbReference type="Pfam" id="PF13392">
    <property type="entry name" value="HNH_3"/>
    <property type="match status" value="1"/>
</dbReference>
<sequence>MPVILRPIKERFFEKINKNPITGCWNWTAHKSKSGYGYISVTGDRVRRAHRVSYELFVGPIKPGLFICHKCDNRGCVNPDHLFMGTHLDNMADMVKKGRVKLSVNTQFKPGHIRNRVLSDDIVRKIRRELAKEELTSVKISKIFGIGVDTVRDIKAGRSYSEIT</sequence>
<dbReference type="SUPFAM" id="SSF54060">
    <property type="entry name" value="His-Me finger endonucleases"/>
    <property type="match status" value="1"/>
</dbReference>
<evidence type="ECO:0000259" key="1">
    <source>
        <dbReference type="Pfam" id="PF13392"/>
    </source>
</evidence>
<accession>A0A0F9TWU5</accession>
<dbReference type="AlphaFoldDB" id="A0A0F9TWU5"/>
<comment type="caution">
    <text evidence="2">The sequence shown here is derived from an EMBL/GenBank/DDBJ whole genome shotgun (WGS) entry which is preliminary data.</text>
</comment>
<dbReference type="InterPro" id="IPR044925">
    <property type="entry name" value="His-Me_finger_sf"/>
</dbReference>
<evidence type="ECO:0000313" key="2">
    <source>
        <dbReference type="EMBL" id="KKN85505.1"/>
    </source>
</evidence>